<proteinExistence type="predicted"/>
<dbReference type="RefSeq" id="WP_133314524.1">
    <property type="nucleotide sequence ID" value="NZ_SMTL01000001.1"/>
</dbReference>
<evidence type="ECO:0000313" key="3">
    <source>
        <dbReference type="Proteomes" id="UP000295238"/>
    </source>
</evidence>
<protein>
    <submittedName>
        <fullName evidence="2">Uncharacterized protein</fullName>
    </submittedName>
</protein>
<feature type="signal peptide" evidence="1">
    <location>
        <begin position="1"/>
        <end position="19"/>
    </location>
</feature>
<organism evidence="2 3">
    <name type="scientific">Rhizobium deserti</name>
    <dbReference type="NCBI Taxonomy" id="2547961"/>
    <lineage>
        <taxon>Bacteria</taxon>
        <taxon>Pseudomonadati</taxon>
        <taxon>Pseudomonadota</taxon>
        <taxon>Alphaproteobacteria</taxon>
        <taxon>Hyphomicrobiales</taxon>
        <taxon>Rhizobiaceae</taxon>
        <taxon>Rhizobium/Agrobacterium group</taxon>
        <taxon>Rhizobium</taxon>
    </lineage>
</organism>
<feature type="chain" id="PRO_5020273845" evidence="1">
    <location>
        <begin position="20"/>
        <end position="171"/>
    </location>
</feature>
<sequence>MRITFVAAAILGLAGSVHADPLDTLTKAEGKVYDAWTKLPLTEREVTFITAPSQGYGIYQAKQGNVFKPGEKIITYVEPIGYGWKELPGDMYEMNFISDLLLKTASGEVVSDQKGFAKNVLQSHSANMEFSMDFTLNLTGAPAGKYLLTYTIHDISADQTSTFDQELTISE</sequence>
<comment type="caution">
    <text evidence="2">The sequence shown here is derived from an EMBL/GenBank/DDBJ whole genome shotgun (WGS) entry which is preliminary data.</text>
</comment>
<dbReference type="Proteomes" id="UP000295238">
    <property type="component" value="Unassembled WGS sequence"/>
</dbReference>
<dbReference type="EMBL" id="SMTL01000001">
    <property type="protein sequence ID" value="TDK39075.1"/>
    <property type="molecule type" value="Genomic_DNA"/>
</dbReference>
<keyword evidence="1" id="KW-0732">Signal</keyword>
<reference evidence="2 3" key="1">
    <citation type="submission" date="2019-03" db="EMBL/GenBank/DDBJ databases">
        <title>Rhizobium sp. nov., an bacterium isolated from biocrust in Mu Us Desert.</title>
        <authorList>
            <person name="Lixiong L."/>
        </authorList>
    </citation>
    <scope>NUCLEOTIDE SEQUENCE [LARGE SCALE GENOMIC DNA]</scope>
    <source>
        <strain evidence="2 3">SPY-1</strain>
    </source>
</reference>
<dbReference type="OrthoDB" id="8444059at2"/>
<evidence type="ECO:0000256" key="1">
    <source>
        <dbReference type="SAM" id="SignalP"/>
    </source>
</evidence>
<gene>
    <name evidence="2" type="ORF">E2F50_02765</name>
</gene>
<keyword evidence="3" id="KW-1185">Reference proteome</keyword>
<evidence type="ECO:0000313" key="2">
    <source>
        <dbReference type="EMBL" id="TDK39075.1"/>
    </source>
</evidence>
<name>A0A4R5UMG9_9HYPH</name>
<dbReference type="AlphaFoldDB" id="A0A4R5UMG9"/>
<accession>A0A4R5UMG9</accession>